<keyword evidence="2" id="KW-1185">Reference proteome</keyword>
<evidence type="ECO:0000313" key="1">
    <source>
        <dbReference type="EMBL" id="MDX3702535.1"/>
    </source>
</evidence>
<comment type="caution">
    <text evidence="1">The sequence shown here is derived from an EMBL/GenBank/DDBJ whole genome shotgun (WGS) entry which is preliminary data.</text>
</comment>
<organism evidence="1 2">
    <name type="scientific">Streptomyces europaeiscabiei</name>
    <dbReference type="NCBI Taxonomy" id="146819"/>
    <lineage>
        <taxon>Bacteria</taxon>
        <taxon>Bacillati</taxon>
        <taxon>Actinomycetota</taxon>
        <taxon>Actinomycetes</taxon>
        <taxon>Kitasatosporales</taxon>
        <taxon>Streptomycetaceae</taxon>
        <taxon>Streptomyces</taxon>
    </lineage>
</organism>
<gene>
    <name evidence="1" type="ORF">PV662_22715</name>
</gene>
<evidence type="ECO:0000313" key="2">
    <source>
        <dbReference type="Proteomes" id="UP001271274"/>
    </source>
</evidence>
<protein>
    <recommendedName>
        <fullName evidence="3">Secreted protein</fullName>
    </recommendedName>
</protein>
<reference evidence="1 2" key="1">
    <citation type="journal article" date="2023" name="Microb. Genom.">
        <title>Mesoterricola silvestris gen. nov., sp. nov., Mesoterricola sediminis sp. nov., Geothrix oryzae sp. nov., Geothrix edaphica sp. nov., Geothrix rubra sp. nov., and Geothrix limicola sp. nov., six novel members of Acidobacteriota isolated from soils.</title>
        <authorList>
            <person name="Weisberg A.J."/>
            <person name="Pearce E."/>
            <person name="Kramer C.G."/>
            <person name="Chang J.H."/>
            <person name="Clarke C.R."/>
        </authorList>
    </citation>
    <scope>NUCLEOTIDE SEQUENCE [LARGE SCALE GENOMIC DNA]</scope>
    <source>
        <strain evidence="1 2">ID09-01A</strain>
    </source>
</reference>
<accession>A0ABU4NHC2</accession>
<sequence>MASALAGVALTLVGNVYLERGKWQRTRHTDQEARSLQAYADLLQAVTDIARTLRQTAEQFGEGHSAEMQAVVTAVDSHIAQVRRHGTMVRLVGPRSAFDLVKSLEDQIAPLYRLLVEVERSGNGTALVEPARQLMRTRDEITDHLRRAGGLS</sequence>
<name>A0ABU4NHC2_9ACTN</name>
<dbReference type="EMBL" id="JARAYU010000007">
    <property type="protein sequence ID" value="MDX3702535.1"/>
    <property type="molecule type" value="Genomic_DNA"/>
</dbReference>
<dbReference type="Proteomes" id="UP001271274">
    <property type="component" value="Unassembled WGS sequence"/>
</dbReference>
<dbReference type="RefSeq" id="WP_319062577.1">
    <property type="nucleotide sequence ID" value="NZ_JARAYT010000008.1"/>
</dbReference>
<proteinExistence type="predicted"/>
<evidence type="ECO:0008006" key="3">
    <source>
        <dbReference type="Google" id="ProtNLM"/>
    </source>
</evidence>